<proteinExistence type="inferred from homology"/>
<feature type="domain" description="CYRIA/CYRIB Rac1 binding" evidence="6">
    <location>
        <begin position="18"/>
        <end position="70"/>
    </location>
</feature>
<keyword evidence="4" id="KW-0449">Lipoprotein</keyword>
<sequence>MGNLIKVLTRDIDNNSGNFFLDFENAQPTEAEKQQWEQVNEVLMEAQGILQDLQSYSGAGEAIRQLTVNRGRNNGPTAEELDSQSGGFYSQLTYSQRGGALGSQAARVLFIQAIQQPNDERVQETAWAAVVPLVNKLKKFYEFSVKLEGTLHGLLGFLTSAHCSPTQHLEQEQALARQFAEILHFTLRFDELKVRVDRHRHSPPTATPAPPSSYSTHAYALLHLGTLLVIFVPSKRSPSPYTEERRGERRGEERRGEGRGGERGGGERGGEERGGEGRRGEGRGGERGGEERRGERRGEEEKKGEERRRREERRGEERRGEEKKGEERRAGEERRGEGRRRKERRGEQERRGEGRGGEEIALPAETSAQEPSQRGVFFVSFPGGSVAVTLAGSPPPSTSVIPSKGSHMQKHIQKTTLHKSGGRHCWQARNLCSSAPGILEFFMTNPAIQNDFSYYRRTLSRMRINNMATEEENEVNNELANRMSLFYANATPMLKTLSDATTKFVSENSDLPIENTTDCLSTMASVCKVMLETPEYRSRFASDDTVLFCLRVMVGVIILYDYVHPAGAFIKSSKIDMKGCIKVLRDQPPNRVEGLLNALRYTTKHLHDETTSKQIKNMLQG</sequence>
<evidence type="ECO:0000256" key="5">
    <source>
        <dbReference type="SAM" id="MobiDB-lite"/>
    </source>
</evidence>
<comment type="caution">
    <text evidence="7">The sequence shown here is derived from an EMBL/GenBank/DDBJ whole genome shotgun (WGS) entry which is preliminary data.</text>
</comment>
<comment type="subcellular location">
    <subcellularLocation>
        <location evidence="1">Membrane</location>
        <topology evidence="1">Lipid-anchor</topology>
    </subcellularLocation>
</comment>
<evidence type="ECO:0000313" key="7">
    <source>
        <dbReference type="EMBL" id="KAK1786823.1"/>
    </source>
</evidence>
<protein>
    <recommendedName>
        <fullName evidence="6">CYRIA/CYRIB Rac1 binding domain-containing protein</fullName>
    </recommendedName>
</protein>
<dbReference type="Proteomes" id="UP001239994">
    <property type="component" value="Unassembled WGS sequence"/>
</dbReference>
<comment type="similarity">
    <text evidence="2">Belongs to the CYRI family.</text>
</comment>
<accession>A0AAD8YSV9</accession>
<evidence type="ECO:0000313" key="8">
    <source>
        <dbReference type="Proteomes" id="UP001239994"/>
    </source>
</evidence>
<dbReference type="InterPro" id="IPR039789">
    <property type="entry name" value="CYRI"/>
</dbReference>
<feature type="compositionally biased region" description="Basic and acidic residues" evidence="5">
    <location>
        <begin position="242"/>
        <end position="336"/>
    </location>
</feature>
<dbReference type="GO" id="GO:0031267">
    <property type="term" value="F:small GTPase binding"/>
    <property type="evidence" value="ECO:0007669"/>
    <property type="project" value="InterPro"/>
</dbReference>
<dbReference type="GO" id="GO:0030833">
    <property type="term" value="P:regulation of actin filament polymerization"/>
    <property type="evidence" value="ECO:0007669"/>
    <property type="project" value="InterPro"/>
</dbReference>
<organism evidence="7 8">
    <name type="scientific">Electrophorus voltai</name>
    <dbReference type="NCBI Taxonomy" id="2609070"/>
    <lineage>
        <taxon>Eukaryota</taxon>
        <taxon>Metazoa</taxon>
        <taxon>Chordata</taxon>
        <taxon>Craniata</taxon>
        <taxon>Vertebrata</taxon>
        <taxon>Euteleostomi</taxon>
        <taxon>Actinopterygii</taxon>
        <taxon>Neopterygii</taxon>
        <taxon>Teleostei</taxon>
        <taxon>Ostariophysi</taxon>
        <taxon>Gymnotiformes</taxon>
        <taxon>Gymnotoidei</taxon>
        <taxon>Gymnotidae</taxon>
        <taxon>Electrophorus</taxon>
    </lineage>
</organism>
<dbReference type="GO" id="GO:0016020">
    <property type="term" value="C:membrane"/>
    <property type="evidence" value="ECO:0007669"/>
    <property type="project" value="UniProtKB-SubCell"/>
</dbReference>
<evidence type="ECO:0000256" key="3">
    <source>
        <dbReference type="ARBA" id="ARBA00023136"/>
    </source>
</evidence>
<dbReference type="Pfam" id="PF07159">
    <property type="entry name" value="CYRIA-B_Rac1-bd"/>
    <property type="match status" value="3"/>
</dbReference>
<evidence type="ECO:0000256" key="2">
    <source>
        <dbReference type="ARBA" id="ARBA00005778"/>
    </source>
</evidence>
<feature type="domain" description="CYRIA/CYRIB Rac1 binding" evidence="6">
    <location>
        <begin position="443"/>
        <end position="616"/>
    </location>
</feature>
<keyword evidence="3" id="KW-0472">Membrane</keyword>
<reference evidence="7" key="1">
    <citation type="submission" date="2023-03" db="EMBL/GenBank/DDBJ databases">
        <title>Electrophorus voltai genome.</title>
        <authorList>
            <person name="Bian C."/>
        </authorList>
    </citation>
    <scope>NUCLEOTIDE SEQUENCE</scope>
    <source>
        <strain evidence="7">CB-2022</strain>
        <tissue evidence="7">Muscle</tissue>
    </source>
</reference>
<evidence type="ECO:0000256" key="1">
    <source>
        <dbReference type="ARBA" id="ARBA00004635"/>
    </source>
</evidence>
<evidence type="ECO:0000256" key="4">
    <source>
        <dbReference type="ARBA" id="ARBA00023288"/>
    </source>
</evidence>
<feature type="region of interest" description="Disordered" evidence="5">
    <location>
        <begin position="236"/>
        <end position="373"/>
    </location>
</feature>
<feature type="compositionally biased region" description="Basic and acidic residues" evidence="5">
    <location>
        <begin position="344"/>
        <end position="358"/>
    </location>
</feature>
<evidence type="ECO:0000259" key="6">
    <source>
        <dbReference type="Pfam" id="PF07159"/>
    </source>
</evidence>
<gene>
    <name evidence="7" type="ORF">P4O66_017003</name>
</gene>
<dbReference type="InterPro" id="IPR009828">
    <property type="entry name" value="CYRIA/CYRIB_Rac1-bd"/>
</dbReference>
<dbReference type="PANTHER" id="PTHR12422">
    <property type="entry name" value="GH09096P"/>
    <property type="match status" value="1"/>
</dbReference>
<dbReference type="EMBL" id="JAROKS010000024">
    <property type="protein sequence ID" value="KAK1786823.1"/>
    <property type="molecule type" value="Genomic_DNA"/>
</dbReference>
<feature type="domain" description="CYRIA/CYRIB Rac1 binding" evidence="6">
    <location>
        <begin position="112"/>
        <end position="195"/>
    </location>
</feature>
<dbReference type="AlphaFoldDB" id="A0AAD8YSV9"/>
<keyword evidence="8" id="KW-1185">Reference proteome</keyword>
<name>A0AAD8YSV9_9TELE</name>